<dbReference type="AlphaFoldDB" id="A0A9D1JWB5"/>
<sequence length="49" mass="5335">MKKVMLALFAVLTLSACMGHYKQGNCEYDFLLHKDISISKLIGNATGGC</sequence>
<reference evidence="1" key="2">
    <citation type="journal article" date="2021" name="PeerJ">
        <title>Extensive microbial diversity within the chicken gut microbiome revealed by metagenomics and culture.</title>
        <authorList>
            <person name="Gilroy R."/>
            <person name="Ravi A."/>
            <person name="Getino M."/>
            <person name="Pursley I."/>
            <person name="Horton D.L."/>
            <person name="Alikhan N.F."/>
            <person name="Baker D."/>
            <person name="Gharbi K."/>
            <person name="Hall N."/>
            <person name="Watson M."/>
            <person name="Adriaenssens E.M."/>
            <person name="Foster-Nyarko E."/>
            <person name="Jarju S."/>
            <person name="Secka A."/>
            <person name="Antonio M."/>
            <person name="Oren A."/>
            <person name="Chaudhuri R.R."/>
            <person name="La Ragione R."/>
            <person name="Hildebrand F."/>
            <person name="Pallen M.J."/>
        </authorList>
    </citation>
    <scope>NUCLEOTIDE SEQUENCE</scope>
    <source>
        <strain evidence="1">ChiGjej3B3-5194</strain>
    </source>
</reference>
<gene>
    <name evidence="1" type="ORF">IAD02_02275</name>
</gene>
<evidence type="ECO:0000313" key="2">
    <source>
        <dbReference type="Proteomes" id="UP000886742"/>
    </source>
</evidence>
<dbReference type="InterPro" id="IPR025318">
    <property type="entry name" value="DUF4223"/>
</dbReference>
<proteinExistence type="predicted"/>
<protein>
    <submittedName>
        <fullName evidence="1">DUF4223 family protein</fullName>
    </submittedName>
</protein>
<dbReference type="Pfam" id="PF13978">
    <property type="entry name" value="DUF4223"/>
    <property type="match status" value="1"/>
</dbReference>
<reference evidence="1" key="1">
    <citation type="submission" date="2020-10" db="EMBL/GenBank/DDBJ databases">
        <authorList>
            <person name="Gilroy R."/>
        </authorList>
    </citation>
    <scope>NUCLEOTIDE SEQUENCE</scope>
    <source>
        <strain evidence="1">ChiGjej3B3-5194</strain>
    </source>
</reference>
<accession>A0A9D1JWB5</accession>
<organism evidence="1 2">
    <name type="scientific">Candidatus Enterousia intestinigallinarum</name>
    <dbReference type="NCBI Taxonomy" id="2840790"/>
    <lineage>
        <taxon>Bacteria</taxon>
        <taxon>Pseudomonadati</taxon>
        <taxon>Pseudomonadota</taxon>
        <taxon>Alphaproteobacteria</taxon>
        <taxon>Candidatus Enterousia</taxon>
    </lineage>
</organism>
<evidence type="ECO:0000313" key="1">
    <source>
        <dbReference type="EMBL" id="HIS70793.1"/>
    </source>
</evidence>
<dbReference type="EMBL" id="DVJI01000010">
    <property type="protein sequence ID" value="HIS70793.1"/>
    <property type="molecule type" value="Genomic_DNA"/>
</dbReference>
<name>A0A9D1JWB5_9PROT</name>
<dbReference type="Proteomes" id="UP000886742">
    <property type="component" value="Unassembled WGS sequence"/>
</dbReference>
<comment type="caution">
    <text evidence="1">The sequence shown here is derived from an EMBL/GenBank/DDBJ whole genome shotgun (WGS) entry which is preliminary data.</text>
</comment>
<dbReference type="PROSITE" id="PS51257">
    <property type="entry name" value="PROKAR_LIPOPROTEIN"/>
    <property type="match status" value="1"/>
</dbReference>